<feature type="region of interest" description="Disordered" evidence="2">
    <location>
        <begin position="512"/>
        <end position="531"/>
    </location>
</feature>
<accession>A0A0D2N5S7</accession>
<dbReference type="GeneID" id="25739517"/>
<organism evidence="5 6">
    <name type="scientific">Monoraphidium neglectum</name>
    <dbReference type="NCBI Taxonomy" id="145388"/>
    <lineage>
        <taxon>Eukaryota</taxon>
        <taxon>Viridiplantae</taxon>
        <taxon>Chlorophyta</taxon>
        <taxon>core chlorophytes</taxon>
        <taxon>Chlorophyceae</taxon>
        <taxon>CS clade</taxon>
        <taxon>Sphaeropleales</taxon>
        <taxon>Selenastraceae</taxon>
        <taxon>Monoraphidium</taxon>
    </lineage>
</organism>
<dbReference type="RefSeq" id="XP_013900340.1">
    <property type="nucleotide sequence ID" value="XM_014044886.1"/>
</dbReference>
<dbReference type="SUPFAM" id="SSF52821">
    <property type="entry name" value="Rhodanese/Cell cycle control phosphatase"/>
    <property type="match status" value="1"/>
</dbReference>
<dbReference type="PANTHER" id="PTHR43268:SF3">
    <property type="entry name" value="RHODANESE-LIKE DOMAIN-CONTAINING PROTEIN 7-RELATED"/>
    <property type="match status" value="1"/>
</dbReference>
<feature type="coiled-coil region" evidence="1">
    <location>
        <begin position="533"/>
        <end position="574"/>
    </location>
</feature>
<evidence type="ECO:0000256" key="1">
    <source>
        <dbReference type="SAM" id="Coils"/>
    </source>
</evidence>
<dbReference type="InterPro" id="IPR022111">
    <property type="entry name" value="Rhodanese_C"/>
</dbReference>
<reference evidence="5 6" key="1">
    <citation type="journal article" date="2013" name="BMC Genomics">
        <title>Reconstruction of the lipid metabolism for the microalga Monoraphidium neglectum from its genome sequence reveals characteristics suitable for biofuel production.</title>
        <authorList>
            <person name="Bogen C."/>
            <person name="Al-Dilaimi A."/>
            <person name="Albersmeier A."/>
            <person name="Wichmann J."/>
            <person name="Grundmann M."/>
            <person name="Rupp O."/>
            <person name="Lauersen K.J."/>
            <person name="Blifernez-Klassen O."/>
            <person name="Kalinowski J."/>
            <person name="Goesmann A."/>
            <person name="Mussgnug J.H."/>
            <person name="Kruse O."/>
        </authorList>
    </citation>
    <scope>NUCLEOTIDE SEQUENCE [LARGE SCALE GENOMIC DNA]</scope>
    <source>
        <strain evidence="5 6">SAG 48.87</strain>
    </source>
</reference>
<feature type="compositionally biased region" description="Basic and acidic residues" evidence="2">
    <location>
        <begin position="137"/>
        <end position="154"/>
    </location>
</feature>
<feature type="signal peptide" evidence="3">
    <location>
        <begin position="1"/>
        <end position="21"/>
    </location>
</feature>
<dbReference type="InterPro" id="IPR040503">
    <property type="entry name" value="TRHO_N"/>
</dbReference>
<dbReference type="InterPro" id="IPR001763">
    <property type="entry name" value="Rhodanese-like_dom"/>
</dbReference>
<dbReference type="SMART" id="SM00450">
    <property type="entry name" value="RHOD"/>
    <property type="match status" value="1"/>
</dbReference>
<feature type="region of interest" description="Disordered" evidence="2">
    <location>
        <begin position="577"/>
        <end position="600"/>
    </location>
</feature>
<dbReference type="AlphaFoldDB" id="A0A0D2N5S7"/>
<evidence type="ECO:0000313" key="6">
    <source>
        <dbReference type="Proteomes" id="UP000054498"/>
    </source>
</evidence>
<dbReference type="Pfam" id="PF17773">
    <property type="entry name" value="UPF0176_N"/>
    <property type="match status" value="1"/>
</dbReference>
<feature type="compositionally biased region" description="Low complexity" evidence="2">
    <location>
        <begin position="577"/>
        <end position="587"/>
    </location>
</feature>
<evidence type="ECO:0000259" key="4">
    <source>
        <dbReference type="PROSITE" id="PS50206"/>
    </source>
</evidence>
<dbReference type="Gene3D" id="3.40.250.10">
    <property type="entry name" value="Rhodanese-like domain"/>
    <property type="match status" value="1"/>
</dbReference>
<evidence type="ECO:0000256" key="3">
    <source>
        <dbReference type="SAM" id="SignalP"/>
    </source>
</evidence>
<gene>
    <name evidence="5" type="ORF">MNEG_6641</name>
</gene>
<evidence type="ECO:0000256" key="2">
    <source>
        <dbReference type="SAM" id="MobiDB-lite"/>
    </source>
</evidence>
<dbReference type="Gene3D" id="3.30.70.100">
    <property type="match status" value="1"/>
</dbReference>
<name>A0A0D2N5S7_9CHLO</name>
<sequence>MHALALATVLLAAAALPHAACQSAAPGSAAAKAAFADLFSAHCHKIGPEACAEFTTNVLKDVTAAASGGGPCVVSPAQVAAFKPLTRSLNAWVAFFKAMMLDKKCIADAACTERAYRAVGSDTKAGSLAIFYQEQQQQEREEQQQEQQRLRHGEASQQAQQQGADPAYLVINFYHLVDIPDTSEMMRRQREFLADKDIRGRIYISPHGINCQAGGSTQDARAYVEWIEAQPEFKGVSYSLWPAPGHVHPKLRLKEKPALISLAGGVDGLAVTDPAARATPLDPDGWREMLRRADSVNRRVAAGEEEQAKRVVVLDVRNDYEWDAGHFQWAERPREEEFNETPVGEGDQDVPDYLAGVDKDAPVMMYCTGGIRCDIYSTFLRQRGYKNLYTLEGGIQNYLKQTPGGEGWNGSLFVFDGRLAINPAIPGGETGDAELPAAVPCQVCGASPAKLPHQNCANIDCNELFLACQVCRDRLQGCCCERCMSAPRLLRPIKVDGGQYASWKHYADEDTTGPVMATGRSSEGRLARRRRRREALREKRAVFLEKRREFKRQAREAMRLVEEARAAAAAAAAEAAAAAPAGAAAEGQGRERQGRAAGAC</sequence>
<proteinExistence type="predicted"/>
<feature type="chain" id="PRO_5002265243" description="Rhodanese domain-containing protein" evidence="3">
    <location>
        <begin position="22"/>
        <end position="600"/>
    </location>
</feature>
<feature type="region of interest" description="Disordered" evidence="2">
    <location>
        <begin position="135"/>
        <end position="158"/>
    </location>
</feature>
<dbReference type="PROSITE" id="PS50206">
    <property type="entry name" value="RHODANESE_3"/>
    <property type="match status" value="1"/>
</dbReference>
<protein>
    <recommendedName>
        <fullName evidence="4">Rhodanese domain-containing protein</fullName>
    </recommendedName>
</protein>
<feature type="domain" description="Rhodanese" evidence="4">
    <location>
        <begin position="307"/>
        <end position="407"/>
    </location>
</feature>
<dbReference type="EMBL" id="KK101317">
    <property type="protein sequence ID" value="KIZ01321.1"/>
    <property type="molecule type" value="Genomic_DNA"/>
</dbReference>
<dbReference type="Pfam" id="PF12368">
    <property type="entry name" value="Rhodanese_C"/>
    <property type="match status" value="1"/>
</dbReference>
<dbReference type="OrthoDB" id="25002at2759"/>
<dbReference type="KEGG" id="mng:MNEG_6641"/>
<dbReference type="InterPro" id="IPR036873">
    <property type="entry name" value="Rhodanese-like_dom_sf"/>
</dbReference>
<dbReference type="InterPro" id="IPR020936">
    <property type="entry name" value="TrhO"/>
</dbReference>
<keyword evidence="1" id="KW-0175">Coiled coil</keyword>
<keyword evidence="3" id="KW-0732">Signal</keyword>
<keyword evidence="6" id="KW-1185">Reference proteome</keyword>
<dbReference type="PANTHER" id="PTHR43268">
    <property type="entry name" value="THIOSULFATE SULFURTRANSFERASE/RHODANESE-LIKE DOMAIN-CONTAINING PROTEIN 2"/>
    <property type="match status" value="1"/>
</dbReference>
<dbReference type="Pfam" id="PF00581">
    <property type="entry name" value="Rhodanese"/>
    <property type="match status" value="1"/>
</dbReference>
<dbReference type="Proteomes" id="UP000054498">
    <property type="component" value="Unassembled WGS sequence"/>
</dbReference>
<evidence type="ECO:0000313" key="5">
    <source>
        <dbReference type="EMBL" id="KIZ01321.1"/>
    </source>
</evidence>